<dbReference type="Proteomes" id="UP000663879">
    <property type="component" value="Unassembled WGS sequence"/>
</dbReference>
<accession>A0A814JVD1</accession>
<reference evidence="1" key="1">
    <citation type="submission" date="2021-02" db="EMBL/GenBank/DDBJ databases">
        <authorList>
            <person name="Nowell W R."/>
        </authorList>
    </citation>
    <scope>NUCLEOTIDE SEQUENCE</scope>
    <source>
        <strain evidence="1">Ploen Becks lab</strain>
    </source>
</reference>
<organism evidence="1 2">
    <name type="scientific">Brachionus calyciflorus</name>
    <dbReference type="NCBI Taxonomy" id="104777"/>
    <lineage>
        <taxon>Eukaryota</taxon>
        <taxon>Metazoa</taxon>
        <taxon>Spiralia</taxon>
        <taxon>Gnathifera</taxon>
        <taxon>Rotifera</taxon>
        <taxon>Eurotatoria</taxon>
        <taxon>Monogononta</taxon>
        <taxon>Pseudotrocha</taxon>
        <taxon>Ploima</taxon>
        <taxon>Brachionidae</taxon>
        <taxon>Brachionus</taxon>
    </lineage>
</organism>
<comment type="caution">
    <text evidence="1">The sequence shown here is derived from an EMBL/GenBank/DDBJ whole genome shotgun (WGS) entry which is preliminary data.</text>
</comment>
<protein>
    <submittedName>
        <fullName evidence="1">Uncharacterized protein</fullName>
    </submittedName>
</protein>
<evidence type="ECO:0000313" key="2">
    <source>
        <dbReference type="Proteomes" id="UP000663879"/>
    </source>
</evidence>
<dbReference type="EMBL" id="CAJNOC010005035">
    <property type="protein sequence ID" value="CAF1040741.1"/>
    <property type="molecule type" value="Genomic_DNA"/>
</dbReference>
<sequence length="290" mass="33571">MYTRNFAISNFKNYDNFEKYQNYQNHQTKIDKLNEFDSLLEPNSEKLPSRGEVKRVHALSNFVKNPTRIGKNKKRGDTSSLIDVVLHNKNDIVSTKIVEFPYSGHDIVVVNWNIVAKKCTYEKQELKNLIVEGENAEEKVINNVDPLISAMIPKDSYFTDHGLDLHPCSINFNTIAEEEYGKDYSNLVNCCQRHTSRIDGYCKCKTHRKCKLEFLISVQPITEFVFTKTSSSIVAEIKLKRNDPNINVHNILFCRHWRGNIDMQIIIDKNAALRYILEYAAKTEKSSQTN</sequence>
<proteinExistence type="predicted"/>
<keyword evidence="2" id="KW-1185">Reference proteome</keyword>
<dbReference type="AlphaFoldDB" id="A0A814JVD1"/>
<dbReference type="OrthoDB" id="432234at2759"/>
<name>A0A814JVD1_9BILA</name>
<evidence type="ECO:0000313" key="1">
    <source>
        <dbReference type="EMBL" id="CAF1040741.1"/>
    </source>
</evidence>
<gene>
    <name evidence="1" type="ORF">OXX778_LOCUS18337</name>
</gene>